<dbReference type="Gene3D" id="3.30.420.10">
    <property type="entry name" value="Ribonuclease H-like superfamily/Ribonuclease H"/>
    <property type="match status" value="1"/>
</dbReference>
<dbReference type="EMBL" id="JAHUZN010000001">
    <property type="protein sequence ID" value="KAG8503713.1"/>
    <property type="molecule type" value="Genomic_DNA"/>
</dbReference>
<feature type="domain" description="Reverse transcriptase Ty1/copia-type" evidence="3">
    <location>
        <begin position="795"/>
        <end position="1001"/>
    </location>
</feature>
<dbReference type="GO" id="GO:0003676">
    <property type="term" value="F:nucleic acid binding"/>
    <property type="evidence" value="ECO:0007669"/>
    <property type="project" value="InterPro"/>
</dbReference>
<accession>A0A8J5ZKH9</accession>
<evidence type="ECO:0000259" key="6">
    <source>
        <dbReference type="Pfam" id="PF25597"/>
    </source>
</evidence>
<dbReference type="InterPro" id="IPR013103">
    <property type="entry name" value="RVT_2"/>
</dbReference>
<evidence type="ECO:0000313" key="7">
    <source>
        <dbReference type="EMBL" id="KAG8503713.1"/>
    </source>
</evidence>
<dbReference type="Pfam" id="PF07727">
    <property type="entry name" value="RVT_2"/>
    <property type="match status" value="1"/>
</dbReference>
<evidence type="ECO:0000259" key="3">
    <source>
        <dbReference type="Pfam" id="PF07727"/>
    </source>
</evidence>
<gene>
    <name evidence="7" type="ORF">CXB51_001715</name>
</gene>
<organism evidence="7 8">
    <name type="scientific">Gossypium anomalum</name>
    <dbReference type="NCBI Taxonomy" id="47600"/>
    <lineage>
        <taxon>Eukaryota</taxon>
        <taxon>Viridiplantae</taxon>
        <taxon>Streptophyta</taxon>
        <taxon>Embryophyta</taxon>
        <taxon>Tracheophyta</taxon>
        <taxon>Spermatophyta</taxon>
        <taxon>Magnoliopsida</taxon>
        <taxon>eudicotyledons</taxon>
        <taxon>Gunneridae</taxon>
        <taxon>Pentapetalae</taxon>
        <taxon>rosids</taxon>
        <taxon>malvids</taxon>
        <taxon>Malvales</taxon>
        <taxon>Malvaceae</taxon>
        <taxon>Malvoideae</taxon>
        <taxon>Gossypium</taxon>
    </lineage>
</organism>
<sequence length="1117" mass="122591">MTAMIEEMWALAKNETWELVNSPEGQKMCSEAQKGWKSFGASSHYPPALFEEVYMKVPPGFKDKDTQGKSTLGKGILFSKNSRIKIKVFTNAGWAGSFDDKRSTIGSCTLVGGNLVTWRSTKQSIMALSSVEAEYRAMAQGVCYDLEGFVLGTTPVPSTHLPGPDGQAKSNIKLSSMCHALYSLKKGSLTVKEYLTKVKSFSDSLNAAGSMVTETAPLRTTLLLLTVVITSVNMVTEGKAMVGLVAGLVALVEAAVTSPRQQSSTAHDQAWYLDSGATNHITSDMTILSAVSPYTGMRHISMGNGASVSISNIGSSGMQAGSQIFCLKNILHVLTVCKNLLSVAQFAKDNAVYFEFHPLLCFVKDIQTGKALLVGRMHNGLYKFDIFKPVLSKHGVIPQSNSTCFYTNQLMPSPALWHNRLGHPCTNVLIDVLKNCNVPFKRNTLSTVCSACQLGKAHKLLFSSSKTLYSSPFELVEYDVWGSAHLKSNGFVCYVSFVDMYSSDFQPTGGEYRLLSKELSRLGIQHRITCPHTSDQNGVVERKHRHLFDMGLTLLAQASLPLDFWSQAFSHAVFGCACFSCLRPYQNHKLEFRSRQCIFLSIAPNRKGYQCLDPDGRMFVSRHVTFDETSFPFQAGSFLYSGSASFGSSRHKSSLPLVVAIDTLPNNSSGFDQVIMSPMASSIQPSGLYSPTHHSGSSNSPIVPSTSHSHTEPSLTAPQSSSPAQVIHTENVHPMRTCSKNGIFRPKVFAFILTEQKPTSIVEAFKSPAWITAAHNEYEALLANHTWDLVPLPEGRLIVKGYLQEAGVDFQETFSPVVKPTTIRVVLALVVSMGWPLLQVDINNAFLNGDLQEEIYMGQPPGFEQQGSVDQQLVYRLRKALYGLKQAPRASFHKLREFLVTANFVASKADNSLFVYRSGSQLLYVLVYVDDIIITGTDSQAIDRFVKELDVQFSLKDLGSLGYFLGIKLNYTPHGIFLSQRKYILDLLTWGSMDNSNVSPTSMTMTCHLTATEGIPVEDAKLYRSIGGALQYVIITRPDIALSINKFTRSPKFLLKGFSDVVGDLTVMIVGQCPCDSSVAVGVAGNPVMHSKFKHVELDLFFVAVSQVQGSAQDNYS</sequence>
<keyword evidence="1" id="KW-0645">Protease</keyword>
<feature type="domain" description="GAG-pre-integrase" evidence="4">
    <location>
        <begin position="399"/>
        <end position="456"/>
    </location>
</feature>
<comment type="caution">
    <text evidence="7">The sequence shown here is derived from an EMBL/GenBank/DDBJ whole genome shotgun (WGS) entry which is preliminary data.</text>
</comment>
<dbReference type="PANTHER" id="PTHR11439:SF467">
    <property type="entry name" value="INTEGRASE CATALYTIC DOMAIN-CONTAINING PROTEIN"/>
    <property type="match status" value="1"/>
</dbReference>
<dbReference type="PANTHER" id="PTHR11439">
    <property type="entry name" value="GAG-POL-RELATED RETROTRANSPOSON"/>
    <property type="match status" value="1"/>
</dbReference>
<feature type="domain" description="Retrovirus-related Pol polyprotein from transposon TNT 1-94-like beta-barrel" evidence="5">
    <location>
        <begin position="271"/>
        <end position="349"/>
    </location>
</feature>
<dbReference type="CDD" id="cd09272">
    <property type="entry name" value="RNase_HI_RT_Ty1"/>
    <property type="match status" value="1"/>
</dbReference>
<reference evidence="7 8" key="1">
    <citation type="journal article" date="2021" name="bioRxiv">
        <title>The Gossypium anomalum genome as a resource for cotton improvement and evolutionary analysis of hybrid incompatibility.</title>
        <authorList>
            <person name="Grover C.E."/>
            <person name="Yuan D."/>
            <person name="Arick M.A."/>
            <person name="Miller E.R."/>
            <person name="Hu G."/>
            <person name="Peterson D.G."/>
            <person name="Wendel J.F."/>
            <person name="Udall J.A."/>
        </authorList>
    </citation>
    <scope>NUCLEOTIDE SEQUENCE [LARGE SCALE GENOMIC DNA]</scope>
    <source>
        <strain evidence="7">JFW-Udall</strain>
        <tissue evidence="7">Leaf</tissue>
    </source>
</reference>
<dbReference type="Proteomes" id="UP000701853">
    <property type="component" value="Chromosome 1"/>
</dbReference>
<dbReference type="InterPro" id="IPR012337">
    <property type="entry name" value="RNaseH-like_sf"/>
</dbReference>
<dbReference type="Pfam" id="PF22936">
    <property type="entry name" value="Pol_BBD"/>
    <property type="match status" value="1"/>
</dbReference>
<dbReference type="SUPFAM" id="SSF56672">
    <property type="entry name" value="DNA/RNA polymerases"/>
    <property type="match status" value="1"/>
</dbReference>
<keyword evidence="1" id="KW-0064">Aspartyl protease</keyword>
<evidence type="ECO:0000256" key="1">
    <source>
        <dbReference type="ARBA" id="ARBA00022750"/>
    </source>
</evidence>
<name>A0A8J5ZKH9_9ROSI</name>
<evidence type="ECO:0000259" key="4">
    <source>
        <dbReference type="Pfam" id="PF13976"/>
    </source>
</evidence>
<dbReference type="GO" id="GO:0004190">
    <property type="term" value="F:aspartic-type endopeptidase activity"/>
    <property type="evidence" value="ECO:0007669"/>
    <property type="project" value="UniProtKB-KW"/>
</dbReference>
<feature type="region of interest" description="Disordered" evidence="2">
    <location>
        <begin position="685"/>
        <end position="725"/>
    </location>
</feature>
<proteinExistence type="predicted"/>
<evidence type="ECO:0008006" key="9">
    <source>
        <dbReference type="Google" id="ProtNLM"/>
    </source>
</evidence>
<feature type="compositionally biased region" description="Polar residues" evidence="2">
    <location>
        <begin position="685"/>
        <end position="724"/>
    </location>
</feature>
<dbReference type="InterPro" id="IPR054722">
    <property type="entry name" value="PolX-like_BBD"/>
</dbReference>
<dbReference type="InterPro" id="IPR057670">
    <property type="entry name" value="SH3_retrovirus"/>
</dbReference>
<protein>
    <recommendedName>
        <fullName evidence="9">Integrase catalytic domain-containing protein</fullName>
    </recommendedName>
</protein>
<dbReference type="OrthoDB" id="1737296at2759"/>
<evidence type="ECO:0000259" key="5">
    <source>
        <dbReference type="Pfam" id="PF22936"/>
    </source>
</evidence>
<dbReference type="Pfam" id="PF13976">
    <property type="entry name" value="gag_pre-integrs"/>
    <property type="match status" value="1"/>
</dbReference>
<keyword evidence="8" id="KW-1185">Reference proteome</keyword>
<dbReference type="InterPro" id="IPR043502">
    <property type="entry name" value="DNA/RNA_pol_sf"/>
</dbReference>
<dbReference type="AlphaFoldDB" id="A0A8J5ZKH9"/>
<evidence type="ECO:0000256" key="2">
    <source>
        <dbReference type="SAM" id="MobiDB-lite"/>
    </source>
</evidence>
<dbReference type="InterPro" id="IPR025724">
    <property type="entry name" value="GAG-pre-integrase_dom"/>
</dbReference>
<keyword evidence="1" id="KW-0378">Hydrolase</keyword>
<dbReference type="Pfam" id="PF25597">
    <property type="entry name" value="SH3_retrovirus"/>
    <property type="match status" value="1"/>
</dbReference>
<evidence type="ECO:0000313" key="8">
    <source>
        <dbReference type="Proteomes" id="UP000701853"/>
    </source>
</evidence>
<dbReference type="SUPFAM" id="SSF53098">
    <property type="entry name" value="Ribonuclease H-like"/>
    <property type="match status" value="1"/>
</dbReference>
<feature type="domain" description="Retroviral polymerase SH3-like" evidence="6">
    <location>
        <begin position="576"/>
        <end position="634"/>
    </location>
</feature>
<dbReference type="InterPro" id="IPR036397">
    <property type="entry name" value="RNaseH_sf"/>
</dbReference>